<keyword evidence="3" id="KW-1185">Reference proteome</keyword>
<feature type="coiled-coil region" evidence="1">
    <location>
        <begin position="776"/>
        <end position="803"/>
    </location>
</feature>
<evidence type="ECO:0000313" key="4">
    <source>
        <dbReference type="WBParaSite" id="maker-unitig_44843-snap-gene-0.2-mRNA-1"/>
    </source>
</evidence>
<protein>
    <submittedName>
        <fullName evidence="4">RING-type domain-containing protein</fullName>
    </submittedName>
</protein>
<feature type="compositionally biased region" description="Basic and acidic residues" evidence="2">
    <location>
        <begin position="320"/>
        <end position="343"/>
    </location>
</feature>
<dbReference type="AlphaFoldDB" id="A0A1I8FQY3"/>
<evidence type="ECO:0000256" key="2">
    <source>
        <dbReference type="SAM" id="MobiDB-lite"/>
    </source>
</evidence>
<feature type="region of interest" description="Disordered" evidence="2">
    <location>
        <begin position="1"/>
        <end position="45"/>
    </location>
</feature>
<feature type="compositionally biased region" description="Polar residues" evidence="2">
    <location>
        <begin position="416"/>
        <end position="432"/>
    </location>
</feature>
<accession>A0A1I8FQY3</accession>
<evidence type="ECO:0000313" key="3">
    <source>
        <dbReference type="Proteomes" id="UP000095280"/>
    </source>
</evidence>
<feature type="compositionally biased region" description="Low complexity" evidence="2">
    <location>
        <begin position="636"/>
        <end position="650"/>
    </location>
</feature>
<feature type="compositionally biased region" description="Basic and acidic residues" evidence="2">
    <location>
        <begin position="350"/>
        <end position="367"/>
    </location>
</feature>
<feature type="compositionally biased region" description="Low complexity" evidence="2">
    <location>
        <begin position="472"/>
        <end position="482"/>
    </location>
</feature>
<feature type="compositionally biased region" description="Low complexity" evidence="2">
    <location>
        <begin position="308"/>
        <end position="319"/>
    </location>
</feature>
<dbReference type="Proteomes" id="UP000095280">
    <property type="component" value="Unplaced"/>
</dbReference>
<reference evidence="4" key="1">
    <citation type="submission" date="2016-11" db="UniProtKB">
        <authorList>
            <consortium name="WormBaseParasite"/>
        </authorList>
    </citation>
    <scope>IDENTIFICATION</scope>
</reference>
<sequence length="817" mass="89894">FCLTGLDASTQSQEEWSEARERERVAAPSTSSRRRESNSRPWRPNRARLAEELDRRELSLPVRRRPDWPARQELAETLARCSEALSAEASARGAAESLRRALASLRARLSTPILAGGVHDLAGCSARSQPRPLREELAELTAQPIGEPHLQPGCWTCRRSCTGSGAGGCSGPLFVFAMPELMKTTASRMRRLLKRWPPTALARTGPTFALALAREWRRRSQLRAELRDMSARQSEDCQALEEAHRCRSRAEGSGTRTTCELQGRISDLITARQSERDSSALATPNRQPSGWPKSKRRESTAAPRGRRSAPQQPSAPSSKQAERERAESARHETVAALREEARAKGARRWRMMEERINKMSRQSRELQDQLEQQRQARGGRSCPRQRRPGAPPGRGGAAGAPPPPSSRRSCSGPLAASQQENSALKQGLSGSAQGELEATRRRVRELTVQLEEARTAARSATAANETRRRRAAAATTAAQAEAADWRARFEPSRRARPRRGSRGSPIEGGGGGGGGGRRRSGIGRSRGIEAELSAAGQAVRGERHADVMRAHQKERRCRAELSAESKRLNGCDPPGPIRNATDFLGQSAIKCPRSRTLRQRVAPTPPSLKPNLDMERTAHRETLDSLELSEQTYTAAYSGPYQQPGPGPSAKGLQGAWLHAHLPRDERQKLAREREETVAAAAEPSTATRNLRTRNGGDSASARKSEPPHQRRAQPGETAQHGHQAEENLSHGAAAEQQSEEKRQGEFHCPPEDIFGKEEARKRTIREKLRRKDYEIKTLKAELISKEKNLSSASERLANLESTLGLPHESELAGDAN</sequence>
<proteinExistence type="predicted"/>
<evidence type="ECO:0000256" key="1">
    <source>
        <dbReference type="SAM" id="Coils"/>
    </source>
</evidence>
<feature type="compositionally biased region" description="Basic and acidic residues" evidence="2">
    <location>
        <begin position="739"/>
        <end position="760"/>
    </location>
</feature>
<feature type="region of interest" description="Disordered" evidence="2">
    <location>
        <begin position="558"/>
        <end position="579"/>
    </location>
</feature>
<keyword evidence="1" id="KW-0175">Coiled coil</keyword>
<feature type="compositionally biased region" description="Gly residues" evidence="2">
    <location>
        <begin position="506"/>
        <end position="515"/>
    </location>
</feature>
<feature type="compositionally biased region" description="Basic and acidic residues" evidence="2">
    <location>
        <begin position="558"/>
        <end position="569"/>
    </location>
</feature>
<name>A0A1I8FQY3_9PLAT</name>
<feature type="region of interest" description="Disordered" evidence="2">
    <location>
        <begin position="636"/>
        <end position="760"/>
    </location>
</feature>
<dbReference type="WBParaSite" id="maker-unitig_44843-snap-gene-0.2-mRNA-1">
    <property type="protein sequence ID" value="maker-unitig_44843-snap-gene-0.2-mRNA-1"/>
    <property type="gene ID" value="maker-unitig_44843-snap-gene-0.2"/>
</dbReference>
<organism evidence="3 4">
    <name type="scientific">Macrostomum lignano</name>
    <dbReference type="NCBI Taxonomy" id="282301"/>
    <lineage>
        <taxon>Eukaryota</taxon>
        <taxon>Metazoa</taxon>
        <taxon>Spiralia</taxon>
        <taxon>Lophotrochozoa</taxon>
        <taxon>Platyhelminthes</taxon>
        <taxon>Rhabditophora</taxon>
        <taxon>Macrostomorpha</taxon>
        <taxon>Macrostomida</taxon>
        <taxon>Macrostomidae</taxon>
        <taxon>Macrostomum</taxon>
    </lineage>
</organism>
<feature type="compositionally biased region" description="Basic and acidic residues" evidence="2">
    <location>
        <begin position="662"/>
        <end position="677"/>
    </location>
</feature>
<feature type="compositionally biased region" description="Basic and acidic residues" evidence="2">
    <location>
        <begin position="483"/>
        <end position="493"/>
    </location>
</feature>
<feature type="region of interest" description="Disordered" evidence="2">
    <location>
        <begin position="271"/>
        <end position="544"/>
    </location>
</feature>